<keyword evidence="4" id="KW-0808">Transferase</keyword>
<evidence type="ECO:0000256" key="3">
    <source>
        <dbReference type="ARBA" id="ARBA00022603"/>
    </source>
</evidence>
<dbReference type="PANTHER" id="PTHR33841">
    <property type="entry name" value="DNA METHYLTRANSFERASE YEEA-RELATED"/>
    <property type="match status" value="1"/>
</dbReference>
<accession>A0ABY3XG28</accession>
<dbReference type="Gene3D" id="3.40.50.150">
    <property type="entry name" value="Vaccinia Virus protein VP39"/>
    <property type="match status" value="1"/>
</dbReference>
<sequence>MTGLKKKPADVRRAPAARRGHPQEPRLIQNERELIALCLALAGRGASLSAAERAAAKGIAPMADRSMVERARGLIGQGSDPLGGVFLRLRSSEVRRRLGAVYTPAPIVESMLSWCAEQGAPDRVIDPGAGSGRYLMAAALRFPQARLIGVELDPVAALMLRANLTVHGCIERATIVVEDFRQAALERIDGRTLFIGNPPYVRHHEIGEAWKTWFAESAHAYGLRASKLAGLHIHFFLRALQLAQPNDIGAFITSAEWLDVNYGATLRRLLADQLGGVAVHVLDARAMPFENTATTGAITCFKIGQPSQGLRVRAVESMETLNGLSKGDVVPWDSVRNAARWSPLFKPARVVPEGYVELGELCRVHRGQVTGSNDVWIAGEHARRLPSSVLIPTITRARDLLCAGAQLDNAQPLRCVVDLPADLDVLDAEARKAVKRFLTWARQQGADQSYIARHRKAWWSVGLKQPAPILSTYMARRAPAFVRNLCDARHINIAHGLYPRQDMPAAKLDALASWLRHNVITEDGRTYAGGLTKFEPKELERVLVPNLDALGA</sequence>
<dbReference type="InterPro" id="IPR029063">
    <property type="entry name" value="SAM-dependent_MTases_sf"/>
</dbReference>
<evidence type="ECO:0000256" key="5">
    <source>
        <dbReference type="ARBA" id="ARBA00022691"/>
    </source>
</evidence>
<reference evidence="11 12" key="1">
    <citation type="submission" date="2022-03" db="EMBL/GenBank/DDBJ databases">
        <title>Complete genome sequence of Lysobacter capsici VKM B-2533 and Lysobacter gummosus 10.1.1, promising sources of lytic agents.</title>
        <authorList>
            <person name="Tarlachkov S.V."/>
            <person name="Kudryakova I.V."/>
            <person name="Afoshin A.S."/>
            <person name="Leontyevskaya E.A."/>
            <person name="Leontyevskaya N.V."/>
        </authorList>
    </citation>
    <scope>NUCLEOTIDE SEQUENCE [LARGE SCALE GENOMIC DNA]</scope>
    <source>
        <strain evidence="11 12">10.1.1</strain>
    </source>
</reference>
<dbReference type="Proteomes" id="UP000829194">
    <property type="component" value="Chromosome"/>
</dbReference>
<dbReference type="CDD" id="cd02440">
    <property type="entry name" value="AdoMet_MTases"/>
    <property type="match status" value="1"/>
</dbReference>
<organism evidence="11 12">
    <name type="scientific">Lysobacter gummosus</name>
    <dbReference type="NCBI Taxonomy" id="262324"/>
    <lineage>
        <taxon>Bacteria</taxon>
        <taxon>Pseudomonadati</taxon>
        <taxon>Pseudomonadota</taxon>
        <taxon>Gammaproteobacteria</taxon>
        <taxon>Lysobacterales</taxon>
        <taxon>Lysobacteraceae</taxon>
        <taxon>Lysobacter</taxon>
    </lineage>
</organism>
<evidence type="ECO:0000313" key="11">
    <source>
        <dbReference type="EMBL" id="UNP30601.1"/>
    </source>
</evidence>
<dbReference type="Pfam" id="PF22837">
    <property type="entry name" value="M_Eco57I_C"/>
    <property type="match status" value="1"/>
</dbReference>
<evidence type="ECO:0000259" key="9">
    <source>
        <dbReference type="Pfam" id="PF07669"/>
    </source>
</evidence>
<dbReference type="InterPro" id="IPR011639">
    <property type="entry name" value="MethylTrfase_TaqI-like_dom"/>
</dbReference>
<feature type="domain" description="Type II methyltransferase M.Eco57I C-terminal" evidence="10">
    <location>
        <begin position="356"/>
        <end position="547"/>
    </location>
</feature>
<dbReference type="RefSeq" id="WP_148648745.1">
    <property type="nucleotide sequence ID" value="NZ_CP011131.1"/>
</dbReference>
<protein>
    <recommendedName>
        <fullName evidence="2">site-specific DNA-methyltransferase (adenine-specific)</fullName>
        <ecNumber evidence="2">2.1.1.72</ecNumber>
    </recommendedName>
</protein>
<keyword evidence="6" id="KW-0680">Restriction system</keyword>
<evidence type="ECO:0000256" key="2">
    <source>
        <dbReference type="ARBA" id="ARBA00011900"/>
    </source>
</evidence>
<dbReference type="GO" id="GO:0008168">
    <property type="term" value="F:methyltransferase activity"/>
    <property type="evidence" value="ECO:0007669"/>
    <property type="project" value="UniProtKB-KW"/>
</dbReference>
<evidence type="ECO:0000256" key="7">
    <source>
        <dbReference type="ARBA" id="ARBA00047942"/>
    </source>
</evidence>
<feature type="domain" description="Type II methyltransferase M.TaqI-like" evidence="9">
    <location>
        <begin position="195"/>
        <end position="270"/>
    </location>
</feature>
<comment type="similarity">
    <text evidence="1">Belongs to the N(4)/N(6)-methyltransferase family.</text>
</comment>
<evidence type="ECO:0000256" key="1">
    <source>
        <dbReference type="ARBA" id="ARBA00006594"/>
    </source>
</evidence>
<dbReference type="InterPro" id="IPR050953">
    <property type="entry name" value="N4_N6_ade-DNA_methylase"/>
</dbReference>
<evidence type="ECO:0000313" key="12">
    <source>
        <dbReference type="Proteomes" id="UP000829194"/>
    </source>
</evidence>
<proteinExistence type="inferred from homology"/>
<keyword evidence="3 11" id="KW-0489">Methyltransferase</keyword>
<evidence type="ECO:0000256" key="6">
    <source>
        <dbReference type="ARBA" id="ARBA00022747"/>
    </source>
</evidence>
<keyword evidence="5" id="KW-0949">S-adenosyl-L-methionine</keyword>
<dbReference type="PRINTS" id="PR00507">
    <property type="entry name" value="N12N6MTFRASE"/>
</dbReference>
<evidence type="ECO:0000256" key="8">
    <source>
        <dbReference type="SAM" id="MobiDB-lite"/>
    </source>
</evidence>
<dbReference type="PANTHER" id="PTHR33841:SF5">
    <property type="entry name" value="DNA METHYLASE (MODIFICATION METHYLASE) (METHYLTRANSFERASE)-RELATED"/>
    <property type="match status" value="1"/>
</dbReference>
<dbReference type="SUPFAM" id="SSF53335">
    <property type="entry name" value="S-adenosyl-L-methionine-dependent methyltransferases"/>
    <property type="match status" value="1"/>
</dbReference>
<gene>
    <name evidence="11" type="ORF">MOV92_04870</name>
</gene>
<dbReference type="GO" id="GO:0032259">
    <property type="term" value="P:methylation"/>
    <property type="evidence" value="ECO:0007669"/>
    <property type="project" value="UniProtKB-KW"/>
</dbReference>
<dbReference type="EC" id="2.1.1.72" evidence="2"/>
<comment type="catalytic activity">
    <reaction evidence="7">
        <text>a 2'-deoxyadenosine in DNA + S-adenosyl-L-methionine = an N(6)-methyl-2'-deoxyadenosine in DNA + S-adenosyl-L-homocysteine + H(+)</text>
        <dbReference type="Rhea" id="RHEA:15197"/>
        <dbReference type="Rhea" id="RHEA-COMP:12418"/>
        <dbReference type="Rhea" id="RHEA-COMP:12419"/>
        <dbReference type="ChEBI" id="CHEBI:15378"/>
        <dbReference type="ChEBI" id="CHEBI:57856"/>
        <dbReference type="ChEBI" id="CHEBI:59789"/>
        <dbReference type="ChEBI" id="CHEBI:90615"/>
        <dbReference type="ChEBI" id="CHEBI:90616"/>
        <dbReference type="EC" id="2.1.1.72"/>
    </reaction>
</comment>
<dbReference type="InterPro" id="IPR054520">
    <property type="entry name" value="M_Eco57I_C"/>
</dbReference>
<evidence type="ECO:0000259" key="10">
    <source>
        <dbReference type="Pfam" id="PF22837"/>
    </source>
</evidence>
<evidence type="ECO:0000256" key="4">
    <source>
        <dbReference type="ARBA" id="ARBA00022679"/>
    </source>
</evidence>
<feature type="region of interest" description="Disordered" evidence="8">
    <location>
        <begin position="1"/>
        <end position="25"/>
    </location>
</feature>
<name>A0ABY3XG28_9GAMM</name>
<dbReference type="Pfam" id="PF07669">
    <property type="entry name" value="Eco57I"/>
    <property type="match status" value="1"/>
</dbReference>
<dbReference type="EMBL" id="CP093547">
    <property type="protein sequence ID" value="UNP30601.1"/>
    <property type="molecule type" value="Genomic_DNA"/>
</dbReference>
<keyword evidence="12" id="KW-1185">Reference proteome</keyword>